<gene>
    <name evidence="3" type="ordered locus">Acid_1106</name>
</gene>
<reference evidence="3" key="1">
    <citation type="submission" date="2006-10" db="EMBL/GenBank/DDBJ databases">
        <title>Complete sequence of Solibacter usitatus Ellin6076.</title>
        <authorList>
            <consortium name="US DOE Joint Genome Institute"/>
            <person name="Copeland A."/>
            <person name="Lucas S."/>
            <person name="Lapidus A."/>
            <person name="Barry K."/>
            <person name="Detter J.C."/>
            <person name="Glavina del Rio T."/>
            <person name="Hammon N."/>
            <person name="Israni S."/>
            <person name="Dalin E."/>
            <person name="Tice H."/>
            <person name="Pitluck S."/>
            <person name="Thompson L.S."/>
            <person name="Brettin T."/>
            <person name="Bruce D."/>
            <person name="Han C."/>
            <person name="Tapia R."/>
            <person name="Gilna P."/>
            <person name="Schmutz J."/>
            <person name="Larimer F."/>
            <person name="Land M."/>
            <person name="Hauser L."/>
            <person name="Kyrpides N."/>
            <person name="Mikhailova N."/>
            <person name="Janssen P.H."/>
            <person name="Kuske C.R."/>
            <person name="Richardson P."/>
        </authorList>
    </citation>
    <scope>NUCLEOTIDE SEQUENCE</scope>
    <source>
        <strain evidence="3">Ellin6076</strain>
    </source>
</reference>
<dbReference type="InterPro" id="IPR032816">
    <property type="entry name" value="VTT_dom"/>
</dbReference>
<keyword evidence="1" id="KW-0812">Transmembrane</keyword>
<feature type="transmembrane region" description="Helical" evidence="1">
    <location>
        <begin position="171"/>
        <end position="190"/>
    </location>
</feature>
<evidence type="ECO:0000256" key="1">
    <source>
        <dbReference type="SAM" id="Phobius"/>
    </source>
</evidence>
<dbReference type="KEGG" id="sus:Acid_1106"/>
<accession>Q02A26</accession>
<dbReference type="AlphaFoldDB" id="Q02A26"/>
<feature type="domain" description="VTT" evidence="2">
    <location>
        <begin position="30"/>
        <end position="156"/>
    </location>
</feature>
<dbReference type="InParanoid" id="Q02A26"/>
<keyword evidence="1" id="KW-0472">Membrane</keyword>
<dbReference type="EMBL" id="CP000473">
    <property type="protein sequence ID" value="ABJ82100.1"/>
    <property type="molecule type" value="Genomic_DNA"/>
</dbReference>
<evidence type="ECO:0000313" key="3">
    <source>
        <dbReference type="EMBL" id="ABJ82100.1"/>
    </source>
</evidence>
<dbReference type="GO" id="GO:0005886">
    <property type="term" value="C:plasma membrane"/>
    <property type="evidence" value="ECO:0007669"/>
    <property type="project" value="TreeGrafter"/>
</dbReference>
<dbReference type="Pfam" id="PF09335">
    <property type="entry name" value="VTT_dom"/>
    <property type="match status" value="1"/>
</dbReference>
<dbReference type="HOGENOM" id="CLU_044208_1_0_0"/>
<dbReference type="FunCoup" id="Q02A26">
    <property type="interactions" value="45"/>
</dbReference>
<dbReference type="PANTHER" id="PTHR42709">
    <property type="entry name" value="ALKALINE PHOSPHATASE LIKE PROTEIN"/>
    <property type="match status" value="1"/>
</dbReference>
<keyword evidence="1" id="KW-1133">Transmembrane helix</keyword>
<dbReference type="InterPro" id="IPR051311">
    <property type="entry name" value="DedA_domain"/>
</dbReference>
<name>Q02A26_SOLUE</name>
<feature type="transmembrane region" description="Helical" evidence="1">
    <location>
        <begin position="50"/>
        <end position="72"/>
    </location>
</feature>
<protein>
    <submittedName>
        <fullName evidence="3">Alkaline phosphatase, DedA family</fullName>
    </submittedName>
</protein>
<proteinExistence type="predicted"/>
<sequence length="199" mass="22462">MEQQVLTWISQYGYIAIFFLLVFGIVGLPVPDETLLTFTGYLVYQGHLSLPLAFLSAFTGSVCGITLSYVLGRTFGLGLIHRYGRYLHITHAHVEKAHEFFRRAGHWSLTFGYFVPGVRHFTAYAAGMSELEYPTFALYAYAGAAIWAGTFIGLGYFLGERWKDVQGHLEAYLLGGVIASVILVLAYLVWRKWFRAKRT</sequence>
<dbReference type="OrthoDB" id="9813426at2"/>
<feature type="transmembrane region" description="Helical" evidence="1">
    <location>
        <begin position="138"/>
        <end position="159"/>
    </location>
</feature>
<feature type="transmembrane region" description="Helical" evidence="1">
    <location>
        <begin position="12"/>
        <end position="30"/>
    </location>
</feature>
<dbReference type="PANTHER" id="PTHR42709:SF9">
    <property type="entry name" value="ALKALINE PHOSPHATASE LIKE PROTEIN"/>
    <property type="match status" value="1"/>
</dbReference>
<organism evidence="3">
    <name type="scientific">Solibacter usitatus (strain Ellin6076)</name>
    <dbReference type="NCBI Taxonomy" id="234267"/>
    <lineage>
        <taxon>Bacteria</taxon>
        <taxon>Pseudomonadati</taxon>
        <taxon>Acidobacteriota</taxon>
        <taxon>Terriglobia</taxon>
        <taxon>Bryobacterales</taxon>
        <taxon>Solibacteraceae</taxon>
        <taxon>Candidatus Solibacter</taxon>
    </lineage>
</organism>
<evidence type="ECO:0000259" key="2">
    <source>
        <dbReference type="Pfam" id="PF09335"/>
    </source>
</evidence>
<dbReference type="eggNOG" id="COG0586">
    <property type="taxonomic scope" value="Bacteria"/>
</dbReference>